<proteinExistence type="predicted"/>
<sequence>MDAEPVPEAPESPKQCSQSKCKRPADEGKATCTKCRENNTRAAHARRAKRALEKEVDEVRKRARLDDAPPAGAASTPGAGGETDDECEEKEHAFKQFNGPQELFSGLRDAFKHSKHVNFRGTYQTPEDPLITDKERVQMAILELWKVTGYRFRFVLLENASQTCSGPRY</sequence>
<gene>
    <name evidence="2" type="ORF">C8F04DRAFT_1187647</name>
</gene>
<comment type="caution">
    <text evidence="2">The sequence shown here is derived from an EMBL/GenBank/DDBJ whole genome shotgun (WGS) entry which is preliminary data.</text>
</comment>
<feature type="compositionally biased region" description="Basic and acidic residues" evidence="1">
    <location>
        <begin position="50"/>
        <end position="67"/>
    </location>
</feature>
<evidence type="ECO:0000256" key="1">
    <source>
        <dbReference type="SAM" id="MobiDB-lite"/>
    </source>
</evidence>
<accession>A0AAD6SMX8</accession>
<protein>
    <submittedName>
        <fullName evidence="2">Uncharacterized protein</fullName>
    </submittedName>
</protein>
<dbReference type="Proteomes" id="UP001218188">
    <property type="component" value="Unassembled WGS sequence"/>
</dbReference>
<feature type="region of interest" description="Disordered" evidence="1">
    <location>
        <begin position="1"/>
        <end position="91"/>
    </location>
</feature>
<evidence type="ECO:0000313" key="2">
    <source>
        <dbReference type="EMBL" id="KAJ7029433.1"/>
    </source>
</evidence>
<reference evidence="2" key="1">
    <citation type="submission" date="2023-03" db="EMBL/GenBank/DDBJ databases">
        <title>Massive genome expansion in bonnet fungi (Mycena s.s.) driven by repeated elements and novel gene families across ecological guilds.</title>
        <authorList>
            <consortium name="Lawrence Berkeley National Laboratory"/>
            <person name="Harder C.B."/>
            <person name="Miyauchi S."/>
            <person name="Viragh M."/>
            <person name="Kuo A."/>
            <person name="Thoen E."/>
            <person name="Andreopoulos B."/>
            <person name="Lu D."/>
            <person name="Skrede I."/>
            <person name="Drula E."/>
            <person name="Henrissat B."/>
            <person name="Morin E."/>
            <person name="Kohler A."/>
            <person name="Barry K."/>
            <person name="LaButti K."/>
            <person name="Morin E."/>
            <person name="Salamov A."/>
            <person name="Lipzen A."/>
            <person name="Mereny Z."/>
            <person name="Hegedus B."/>
            <person name="Baldrian P."/>
            <person name="Stursova M."/>
            <person name="Weitz H."/>
            <person name="Taylor A."/>
            <person name="Grigoriev I.V."/>
            <person name="Nagy L.G."/>
            <person name="Martin F."/>
            <person name="Kauserud H."/>
        </authorList>
    </citation>
    <scope>NUCLEOTIDE SEQUENCE</scope>
    <source>
        <strain evidence="2">CBHHK200</strain>
    </source>
</reference>
<feature type="compositionally biased region" description="Low complexity" evidence="1">
    <location>
        <begin position="68"/>
        <end position="77"/>
    </location>
</feature>
<keyword evidence="3" id="KW-1185">Reference proteome</keyword>
<name>A0AAD6SMX8_9AGAR</name>
<evidence type="ECO:0000313" key="3">
    <source>
        <dbReference type="Proteomes" id="UP001218188"/>
    </source>
</evidence>
<organism evidence="2 3">
    <name type="scientific">Mycena alexandri</name>
    <dbReference type="NCBI Taxonomy" id="1745969"/>
    <lineage>
        <taxon>Eukaryota</taxon>
        <taxon>Fungi</taxon>
        <taxon>Dikarya</taxon>
        <taxon>Basidiomycota</taxon>
        <taxon>Agaricomycotina</taxon>
        <taxon>Agaricomycetes</taxon>
        <taxon>Agaricomycetidae</taxon>
        <taxon>Agaricales</taxon>
        <taxon>Marasmiineae</taxon>
        <taxon>Mycenaceae</taxon>
        <taxon>Mycena</taxon>
    </lineage>
</organism>
<dbReference type="AlphaFoldDB" id="A0AAD6SMX8"/>
<feature type="compositionally biased region" description="Basic and acidic residues" evidence="1">
    <location>
        <begin position="23"/>
        <end position="39"/>
    </location>
</feature>
<dbReference type="EMBL" id="JARJCM010000101">
    <property type="protein sequence ID" value="KAJ7029433.1"/>
    <property type="molecule type" value="Genomic_DNA"/>
</dbReference>